<evidence type="ECO:0000313" key="1">
    <source>
        <dbReference type="EMBL" id="KAG5182725.1"/>
    </source>
</evidence>
<proteinExistence type="predicted"/>
<dbReference type="AlphaFoldDB" id="A0A836CDR5"/>
<sequence length="75" mass="8355">VFMGQWAESCPQQFSALLQELVGMLAQGSIKPLISAVYPLRQVPEALAEVRDRRVQGKVVVTMDEEEASMPRPKL</sequence>
<organism evidence="1 2">
    <name type="scientific">Tribonema minus</name>
    <dbReference type="NCBI Taxonomy" id="303371"/>
    <lineage>
        <taxon>Eukaryota</taxon>
        <taxon>Sar</taxon>
        <taxon>Stramenopiles</taxon>
        <taxon>Ochrophyta</taxon>
        <taxon>PX clade</taxon>
        <taxon>Xanthophyceae</taxon>
        <taxon>Tribonematales</taxon>
        <taxon>Tribonemataceae</taxon>
        <taxon>Tribonema</taxon>
    </lineage>
</organism>
<name>A0A836CDR5_9STRA</name>
<dbReference type="Pfam" id="PF13602">
    <property type="entry name" value="ADH_zinc_N_2"/>
    <property type="match status" value="1"/>
</dbReference>
<evidence type="ECO:0000313" key="2">
    <source>
        <dbReference type="Proteomes" id="UP000664859"/>
    </source>
</evidence>
<comment type="caution">
    <text evidence="1">The sequence shown here is derived from an EMBL/GenBank/DDBJ whole genome shotgun (WGS) entry which is preliminary data.</text>
</comment>
<protein>
    <submittedName>
        <fullName evidence="1">Uncharacterized protein</fullName>
    </submittedName>
</protein>
<dbReference type="Gene3D" id="3.90.180.10">
    <property type="entry name" value="Medium-chain alcohol dehydrogenases, catalytic domain"/>
    <property type="match status" value="1"/>
</dbReference>
<feature type="non-terminal residue" evidence="1">
    <location>
        <position position="75"/>
    </location>
</feature>
<keyword evidence="2" id="KW-1185">Reference proteome</keyword>
<reference evidence="1" key="1">
    <citation type="submission" date="2021-02" db="EMBL/GenBank/DDBJ databases">
        <title>First Annotated Genome of the Yellow-green Alga Tribonema minus.</title>
        <authorList>
            <person name="Mahan K.M."/>
        </authorList>
    </citation>
    <scope>NUCLEOTIDE SEQUENCE</scope>
    <source>
        <strain evidence="1">UTEX B ZZ1240</strain>
    </source>
</reference>
<dbReference type="Proteomes" id="UP000664859">
    <property type="component" value="Unassembled WGS sequence"/>
</dbReference>
<gene>
    <name evidence="1" type="ORF">JKP88DRAFT_220730</name>
</gene>
<dbReference type="EMBL" id="JAFCMP010000224">
    <property type="protein sequence ID" value="KAG5182725.1"/>
    <property type="molecule type" value="Genomic_DNA"/>
</dbReference>
<dbReference type="OrthoDB" id="10257049at2759"/>
<accession>A0A836CDR5</accession>